<proteinExistence type="inferred from homology"/>
<comment type="caution">
    <text evidence="4">The sequence shown here is derived from an EMBL/GenBank/DDBJ whole genome shotgun (WGS) entry which is preliminary data.</text>
</comment>
<dbReference type="Pfam" id="PF07938">
    <property type="entry name" value="Fungal_lectin"/>
    <property type="match status" value="1"/>
</dbReference>
<dbReference type="OrthoDB" id="3923199at2759"/>
<feature type="compositionally biased region" description="Low complexity" evidence="2">
    <location>
        <begin position="123"/>
        <end position="153"/>
    </location>
</feature>
<evidence type="ECO:0000313" key="4">
    <source>
        <dbReference type="EMBL" id="CAF9903017.1"/>
    </source>
</evidence>
<keyword evidence="3" id="KW-0812">Transmembrane</keyword>
<organism evidence="4 5">
    <name type="scientific">Alectoria fallacina</name>
    <dbReference type="NCBI Taxonomy" id="1903189"/>
    <lineage>
        <taxon>Eukaryota</taxon>
        <taxon>Fungi</taxon>
        <taxon>Dikarya</taxon>
        <taxon>Ascomycota</taxon>
        <taxon>Pezizomycotina</taxon>
        <taxon>Lecanoromycetes</taxon>
        <taxon>OSLEUM clade</taxon>
        <taxon>Lecanoromycetidae</taxon>
        <taxon>Lecanorales</taxon>
        <taxon>Lecanorineae</taxon>
        <taxon>Parmeliaceae</taxon>
        <taxon>Alectoria</taxon>
    </lineage>
</organism>
<comment type="similarity">
    <text evidence="1">Belongs to the fungal fucose-specific lectin family.</text>
</comment>
<evidence type="ECO:0008006" key="6">
    <source>
        <dbReference type="Google" id="ProtNLM"/>
    </source>
</evidence>
<name>A0A8H3EFI1_9LECA</name>
<evidence type="ECO:0000256" key="2">
    <source>
        <dbReference type="SAM" id="MobiDB-lite"/>
    </source>
</evidence>
<dbReference type="InterPro" id="IPR012475">
    <property type="entry name" value="Fungal_lectin"/>
</dbReference>
<protein>
    <recommendedName>
        <fullName evidence="6">Fucose-specific lectin</fullName>
    </recommendedName>
</protein>
<dbReference type="AlphaFoldDB" id="A0A8H3EFI1"/>
<sequence>MVHPSDDSGPYSPNTRAPYAEKEVNHQTGLEVDHTQDALRTVPDTAGLEAVPAEYQKGAIPQTDYDAPEKEAWNSTDKEILSPESTEPQRHSLLTRWKLWALLAALLVTIVVVAVAVPLSVRHKSSTPPENTSSGSTTSGSNTSGKPNSSSTSKATRIASTEGAFNGTGFATLTENISTEPLLHLFYQNYTGQVQHAVRAPGGSWSGGDINITTNARGGTPLAAVNYTSNGNLTTHMFYIDSTNLLQEKISTDNMTTWTEGPLGDSKFEASDESTAMTAFYSGSWLGAIASKSAGIRLYYGAPDNCIHELSFSPGSSSSWNASSTFDNNTNGNAGMTSDWLESNATAQLWTLDTNNELKLWYYIYNTTNENDQTPANIAYGQWAEGISTAPVSVLTNSSLTYALGLLVYQQPNSDVEAIPPLTAGPSGVGSWGAVVDSGTNSVNTAMTGGTLAAAALPIGTDTDVSTNGTYLYVFNQQNGSDISQSPWYENTWATESLIGKRDMQDWSMHEVDVMAQLPRSRQVSQLEAPLRQDVFGNLEDQRSVGRFSSVYNALCRHLNGWKRSDLES</sequence>
<feature type="transmembrane region" description="Helical" evidence="3">
    <location>
        <begin position="99"/>
        <end position="121"/>
    </location>
</feature>
<reference evidence="4" key="1">
    <citation type="submission" date="2021-03" db="EMBL/GenBank/DDBJ databases">
        <authorList>
            <person name="Tagirdzhanova G."/>
        </authorList>
    </citation>
    <scope>NUCLEOTIDE SEQUENCE</scope>
</reference>
<accession>A0A8H3EFI1</accession>
<dbReference type="EMBL" id="CAJPDR010000001">
    <property type="protein sequence ID" value="CAF9903017.1"/>
    <property type="molecule type" value="Genomic_DNA"/>
</dbReference>
<keyword evidence="5" id="KW-1185">Reference proteome</keyword>
<feature type="region of interest" description="Disordered" evidence="2">
    <location>
        <begin position="123"/>
        <end position="157"/>
    </location>
</feature>
<feature type="region of interest" description="Disordered" evidence="2">
    <location>
        <begin position="1"/>
        <end position="24"/>
    </location>
</feature>
<keyword evidence="3" id="KW-1133">Transmembrane helix</keyword>
<dbReference type="Proteomes" id="UP000664203">
    <property type="component" value="Unassembled WGS sequence"/>
</dbReference>
<dbReference type="Gene3D" id="2.120.10.70">
    <property type="entry name" value="Fucose-specific lectin"/>
    <property type="match status" value="1"/>
</dbReference>
<evidence type="ECO:0000313" key="5">
    <source>
        <dbReference type="Proteomes" id="UP000664203"/>
    </source>
</evidence>
<gene>
    <name evidence="4" type="ORF">ALECFALPRED_000102</name>
</gene>
<keyword evidence="3" id="KW-0472">Membrane</keyword>
<feature type="region of interest" description="Disordered" evidence="2">
    <location>
        <begin position="66"/>
        <end position="88"/>
    </location>
</feature>
<evidence type="ECO:0000256" key="1">
    <source>
        <dbReference type="ARBA" id="ARBA00009042"/>
    </source>
</evidence>
<feature type="compositionally biased region" description="Basic and acidic residues" evidence="2">
    <location>
        <begin position="67"/>
        <end position="81"/>
    </location>
</feature>
<dbReference type="SUPFAM" id="SSF89372">
    <property type="entry name" value="Fucose-specific lectin"/>
    <property type="match status" value="1"/>
</dbReference>
<evidence type="ECO:0000256" key="3">
    <source>
        <dbReference type="SAM" id="Phobius"/>
    </source>
</evidence>